<dbReference type="Proteomes" id="UP000683925">
    <property type="component" value="Unassembled WGS sequence"/>
</dbReference>
<dbReference type="CDD" id="cd05467">
    <property type="entry name" value="CBM20"/>
    <property type="match status" value="1"/>
</dbReference>
<keyword evidence="4" id="KW-1185">Reference proteome</keyword>
<dbReference type="OMA" id="WIKMSIQ"/>
<dbReference type="AlphaFoldDB" id="A0A8S1VW94"/>
<comment type="caution">
    <text evidence="3">The sequence shown here is derived from an EMBL/GenBank/DDBJ whole genome shotgun (WGS) entry which is preliminary data.</text>
</comment>
<evidence type="ECO:0000259" key="2">
    <source>
        <dbReference type="PROSITE" id="PS51166"/>
    </source>
</evidence>
<proteinExistence type="predicted"/>
<accession>A0A8S1VW94</accession>
<gene>
    <name evidence="3" type="ORF">POCTA_138.1.T0740151</name>
</gene>
<dbReference type="InterPro" id="IPR002044">
    <property type="entry name" value="CBM20"/>
</dbReference>
<dbReference type="Pfam" id="PF00686">
    <property type="entry name" value="CBM_20"/>
    <property type="match status" value="1"/>
</dbReference>
<keyword evidence="1" id="KW-1133">Transmembrane helix</keyword>
<dbReference type="PANTHER" id="PTHR15048:SF0">
    <property type="entry name" value="STARCH-BINDING DOMAIN-CONTAINING PROTEIN 1"/>
    <property type="match status" value="1"/>
</dbReference>
<feature type="domain" description="CBM20" evidence="2">
    <location>
        <begin position="130"/>
        <end position="233"/>
    </location>
</feature>
<evidence type="ECO:0000256" key="1">
    <source>
        <dbReference type="SAM" id="Phobius"/>
    </source>
</evidence>
<evidence type="ECO:0000313" key="4">
    <source>
        <dbReference type="Proteomes" id="UP000683925"/>
    </source>
</evidence>
<name>A0A8S1VW94_PAROT</name>
<evidence type="ECO:0000313" key="3">
    <source>
        <dbReference type="EMBL" id="CAD8180112.1"/>
    </source>
</evidence>
<keyword evidence="1" id="KW-0472">Membrane</keyword>
<dbReference type="SMART" id="SM01065">
    <property type="entry name" value="CBM_2"/>
    <property type="match status" value="1"/>
</dbReference>
<reference evidence="3" key="1">
    <citation type="submission" date="2021-01" db="EMBL/GenBank/DDBJ databases">
        <authorList>
            <consortium name="Genoscope - CEA"/>
            <person name="William W."/>
        </authorList>
    </citation>
    <scope>NUCLEOTIDE SEQUENCE</scope>
</reference>
<dbReference type="PANTHER" id="PTHR15048">
    <property type="entry name" value="STARCH-BINDING DOMAIN-CONTAINING PROTEIN 1"/>
    <property type="match status" value="1"/>
</dbReference>
<dbReference type="GO" id="GO:0016020">
    <property type="term" value="C:membrane"/>
    <property type="evidence" value="ECO:0007669"/>
    <property type="project" value="TreeGrafter"/>
</dbReference>
<dbReference type="EMBL" id="CAJJDP010000073">
    <property type="protein sequence ID" value="CAD8180112.1"/>
    <property type="molecule type" value="Genomic_DNA"/>
</dbReference>
<dbReference type="OrthoDB" id="440291at2759"/>
<keyword evidence="1" id="KW-0812">Transmembrane</keyword>
<dbReference type="GO" id="GO:2001070">
    <property type="term" value="F:starch binding"/>
    <property type="evidence" value="ECO:0007669"/>
    <property type="project" value="InterPro"/>
</dbReference>
<organism evidence="3 4">
    <name type="scientific">Paramecium octaurelia</name>
    <dbReference type="NCBI Taxonomy" id="43137"/>
    <lineage>
        <taxon>Eukaryota</taxon>
        <taxon>Sar</taxon>
        <taxon>Alveolata</taxon>
        <taxon>Ciliophora</taxon>
        <taxon>Intramacronucleata</taxon>
        <taxon>Oligohymenophorea</taxon>
        <taxon>Peniculida</taxon>
        <taxon>Parameciidae</taxon>
        <taxon>Paramecium</taxon>
    </lineage>
</organism>
<sequence length="323" mass="37794">MESEQMNNSNCHLKQFLSKKSIILKVEKGQNQTAFRAFFVVYYFPFTANILFKLQSGFRYQTFVVFMLLQCSFQNQQLGFYLEILRNSCTSPLTYRMFFLNIRIELNNIKTQFNKVESQYKLLILSSDSKLINMSIQIYFKVRCQTQFKQQVYIVGDQQSMGKWNPQEGIKLDTNGDIYPLWIGTLIADFEPNQLIKFKAAILESENIIWESTENRVVQVWYQSQTVLFTFDSSPLKMIKIKSFFDYDQDSEVETAYFIGARRRQLKTVVSPLECDYMSSDSESDNSNISSIFIDNIEAQNNLNNFECLTSSNFESLLSNLKE</sequence>
<feature type="transmembrane region" description="Helical" evidence="1">
    <location>
        <begin position="34"/>
        <end position="52"/>
    </location>
</feature>
<dbReference type="PROSITE" id="PS51166">
    <property type="entry name" value="CBM20"/>
    <property type="match status" value="1"/>
</dbReference>
<protein>
    <recommendedName>
        <fullName evidence="2">CBM20 domain-containing protein</fullName>
    </recommendedName>
</protein>